<proteinExistence type="predicted"/>
<gene>
    <name evidence="3" type="ORF">MKK02DRAFT_41709</name>
</gene>
<evidence type="ECO:0000256" key="2">
    <source>
        <dbReference type="SAM" id="Phobius"/>
    </source>
</evidence>
<feature type="compositionally biased region" description="Low complexity" evidence="1">
    <location>
        <begin position="277"/>
        <end position="286"/>
    </location>
</feature>
<evidence type="ECO:0000256" key="1">
    <source>
        <dbReference type="SAM" id="MobiDB-lite"/>
    </source>
</evidence>
<name>A0AA38H472_9TREE</name>
<feature type="region of interest" description="Disordered" evidence="1">
    <location>
        <begin position="154"/>
        <end position="180"/>
    </location>
</feature>
<feature type="region of interest" description="Disordered" evidence="1">
    <location>
        <begin position="95"/>
        <end position="136"/>
    </location>
</feature>
<comment type="caution">
    <text evidence="3">The sequence shown here is derived from an EMBL/GenBank/DDBJ whole genome shotgun (WGS) entry which is preliminary data.</text>
</comment>
<feature type="transmembrane region" description="Helical" evidence="2">
    <location>
        <begin position="31"/>
        <end position="51"/>
    </location>
</feature>
<accession>A0AA38H472</accession>
<dbReference type="GeneID" id="77730877"/>
<feature type="region of interest" description="Disordered" evidence="1">
    <location>
        <begin position="437"/>
        <end position="572"/>
    </location>
</feature>
<feature type="compositionally biased region" description="Basic and acidic residues" evidence="1">
    <location>
        <begin position="481"/>
        <end position="495"/>
    </location>
</feature>
<evidence type="ECO:0000313" key="4">
    <source>
        <dbReference type="Proteomes" id="UP001164286"/>
    </source>
</evidence>
<keyword evidence="2" id="KW-1133">Transmembrane helix</keyword>
<sequence length="584" mass="60473">MSDFPAVIIPPASSPSAGGTSSDGTQINGSILIPVTAIIIGLFVAGFIVVFRRRIFNVFRRCFGLPLVPSPTTLGSAENGQAAGGQLSAEQLAGTAPARTTGNGGTGTTATAVRGRRARRGVRRTDSGQSIRTLPAYSKEAGDEELVLVRRQSMRSVDEQEEGEDDVGLEEGEAGDDGTIEMRERRTSGVGGVLDRVASLRRSGSLRSIASAVSRRSSRGPTVEASAPPAEEADIAESGYPPSTPQTAPPARVRQASQTGSVRRGWGEAPTYLEAMSSPSPADSNPPSHPSDPGPSRTTLRERTSSTFRGLLSRTGLVPAPTSTYSGPLGLRTRSPPSTTYGRRPTSSVSLLLQPQTSRHSSSLSPDPTTSAYPSPWTSTHSLGLISSPIPHSAVRASFETTDLPRAGLSDDQMRFLGTREATSLAGVRVGEVPVAKRRRGSGAVPGPRNVSGGSTLSGGSSGEVGQEGEEGPPTWGEVDEERRQGEAAHGRVEASADVVGVGNISGEGGGGERSPARGHEDASSPATIPVRSTHTPPVLPGSPSTSDNTPPPPLPRLDIVAATPTTPTFPSRFPVIPPPVLGM</sequence>
<dbReference type="Proteomes" id="UP001164286">
    <property type="component" value="Unassembled WGS sequence"/>
</dbReference>
<reference evidence="3" key="1">
    <citation type="journal article" date="2022" name="G3 (Bethesda)">
        <title>High quality genome of the basidiomycete yeast Dioszegia hungarica PDD-24b-2 isolated from cloud water.</title>
        <authorList>
            <person name="Jarrige D."/>
            <person name="Haridas S."/>
            <person name="Bleykasten-Grosshans C."/>
            <person name="Joly M."/>
            <person name="Nadalig T."/>
            <person name="Sancelme M."/>
            <person name="Vuilleumier S."/>
            <person name="Grigoriev I.V."/>
            <person name="Amato P."/>
            <person name="Bringel F."/>
        </authorList>
    </citation>
    <scope>NUCLEOTIDE SEQUENCE</scope>
    <source>
        <strain evidence="3">PDD-24b-2</strain>
    </source>
</reference>
<feature type="compositionally biased region" description="Polar residues" evidence="1">
    <location>
        <begin position="525"/>
        <end position="536"/>
    </location>
</feature>
<feature type="compositionally biased region" description="Polar residues" evidence="1">
    <location>
        <begin position="335"/>
        <end position="379"/>
    </location>
</feature>
<keyword evidence="2" id="KW-0472">Membrane</keyword>
<keyword evidence="2" id="KW-0812">Transmembrane</keyword>
<dbReference type="RefSeq" id="XP_052941841.1">
    <property type="nucleotide sequence ID" value="XM_053091672.1"/>
</dbReference>
<feature type="compositionally biased region" description="Acidic residues" evidence="1">
    <location>
        <begin position="159"/>
        <end position="179"/>
    </location>
</feature>
<organism evidence="3 4">
    <name type="scientific">Dioszegia hungarica</name>
    <dbReference type="NCBI Taxonomy" id="4972"/>
    <lineage>
        <taxon>Eukaryota</taxon>
        <taxon>Fungi</taxon>
        <taxon>Dikarya</taxon>
        <taxon>Basidiomycota</taxon>
        <taxon>Agaricomycotina</taxon>
        <taxon>Tremellomycetes</taxon>
        <taxon>Tremellales</taxon>
        <taxon>Bulleribasidiaceae</taxon>
        <taxon>Dioszegia</taxon>
    </lineage>
</organism>
<dbReference type="EMBL" id="JAKWFO010000016">
    <property type="protein sequence ID" value="KAI9632064.1"/>
    <property type="molecule type" value="Genomic_DNA"/>
</dbReference>
<dbReference type="AlphaFoldDB" id="A0AA38H472"/>
<evidence type="ECO:0000313" key="3">
    <source>
        <dbReference type="EMBL" id="KAI9632064.1"/>
    </source>
</evidence>
<feature type="region of interest" description="Disordered" evidence="1">
    <location>
        <begin position="209"/>
        <end position="379"/>
    </location>
</feature>
<keyword evidence="4" id="KW-1185">Reference proteome</keyword>
<protein>
    <submittedName>
        <fullName evidence="3">Uncharacterized protein</fullName>
    </submittedName>
</protein>
<feature type="compositionally biased region" description="Gly residues" evidence="1">
    <location>
        <begin position="504"/>
        <end position="513"/>
    </location>
</feature>